<name>A0A4R8DQX2_9BACT</name>
<reference evidence="1 2" key="1">
    <citation type="submission" date="2019-03" db="EMBL/GenBank/DDBJ databases">
        <title>Genomic Encyclopedia of Type Strains, Phase IV (KMG-IV): sequencing the most valuable type-strain genomes for metagenomic binning, comparative biology and taxonomic classification.</title>
        <authorList>
            <person name="Goeker M."/>
        </authorList>
    </citation>
    <scope>NUCLEOTIDE SEQUENCE [LARGE SCALE GENOMIC DNA]</scope>
    <source>
        <strain evidence="1 2">DSM 100059</strain>
    </source>
</reference>
<gene>
    <name evidence="1" type="ORF">EDB95_1216</name>
</gene>
<dbReference type="AlphaFoldDB" id="A0A4R8DQX2"/>
<organism evidence="1 2">
    <name type="scientific">Dinghuibacter silviterrae</name>
    <dbReference type="NCBI Taxonomy" id="1539049"/>
    <lineage>
        <taxon>Bacteria</taxon>
        <taxon>Pseudomonadati</taxon>
        <taxon>Bacteroidota</taxon>
        <taxon>Chitinophagia</taxon>
        <taxon>Chitinophagales</taxon>
        <taxon>Chitinophagaceae</taxon>
        <taxon>Dinghuibacter</taxon>
    </lineage>
</organism>
<dbReference type="Proteomes" id="UP000294498">
    <property type="component" value="Unassembled WGS sequence"/>
</dbReference>
<evidence type="ECO:0000313" key="1">
    <source>
        <dbReference type="EMBL" id="TDX00198.1"/>
    </source>
</evidence>
<accession>A0A4R8DQX2</accession>
<dbReference type="EMBL" id="SODV01000001">
    <property type="protein sequence ID" value="TDX00198.1"/>
    <property type="molecule type" value="Genomic_DNA"/>
</dbReference>
<sequence length="51" mass="5618">MGCLFLWPAGRCGAILADFNLSTDFGLKSLYLMNFNLTSVWTLVKNSTGTQ</sequence>
<keyword evidence="2" id="KW-1185">Reference proteome</keyword>
<protein>
    <submittedName>
        <fullName evidence="1">Uncharacterized protein</fullName>
    </submittedName>
</protein>
<comment type="caution">
    <text evidence="1">The sequence shown here is derived from an EMBL/GenBank/DDBJ whole genome shotgun (WGS) entry which is preliminary data.</text>
</comment>
<evidence type="ECO:0000313" key="2">
    <source>
        <dbReference type="Proteomes" id="UP000294498"/>
    </source>
</evidence>
<proteinExistence type="predicted"/>